<feature type="region of interest" description="Disordered" evidence="5">
    <location>
        <begin position="390"/>
        <end position="409"/>
    </location>
</feature>
<dbReference type="AlphaFoldDB" id="A0A1E1LAE6"/>
<dbReference type="GO" id="GO:0046872">
    <property type="term" value="F:metal ion binding"/>
    <property type="evidence" value="ECO:0007669"/>
    <property type="project" value="UniProtKB-KW"/>
</dbReference>
<dbReference type="InterPro" id="IPR000222">
    <property type="entry name" value="PP2C_BS"/>
</dbReference>
<keyword evidence="2 4" id="KW-0378">Hydrolase</keyword>
<dbReference type="PANTHER" id="PTHR13832:SF589">
    <property type="entry name" value="[PYRUVATE DEHYDROGENASE [ACETYL-TRANSFERRING]]-PHOSPHATASE 2, MITOCHONDRIAL"/>
    <property type="match status" value="1"/>
</dbReference>
<dbReference type="Proteomes" id="UP000178912">
    <property type="component" value="Unassembled WGS sequence"/>
</dbReference>
<feature type="compositionally biased region" description="Basic and acidic residues" evidence="5">
    <location>
        <begin position="262"/>
        <end position="304"/>
    </location>
</feature>
<dbReference type="GO" id="GO:0004722">
    <property type="term" value="F:protein serine/threonine phosphatase activity"/>
    <property type="evidence" value="ECO:0007669"/>
    <property type="project" value="InterPro"/>
</dbReference>
<gene>
    <name evidence="7" type="ORF">RAG0_12904</name>
</gene>
<sequence length="641" mass="69913">MSGTKVGRQRPWCLGDTYDFISTFLHTSEVRPVYTSISSGSRRHHGTSRAHNAQLNRIRPHLLVSTPSHVHTSLRNKVGRRQFHDYFVTNLPSSSLHPDSRSAPHHKLPRADSTPHTPGQGRSPASAPPTVGLSRELTVVRIPLRSAKHHFGVSVSRGTRPYNEDTYQAGTLEIPAFAKRAPISLSRAGKIASATSADSASGDPQVFYFGVFDGHGGNECSDFLREELHGYLEETAKIFELASSLKTGKKKERNVGGPSARSDGDSELASRGKESLQRIEMRSKQDVEKDSNIPSKDENGRIEQPEASPAIESEKPVSVESNRPKANELQKSLVTQWRDTVGGYFRRFRPEHLSLMSSSGEDPAAEKPVSIETALMYAFLKADLDFITAQASKPDPDNNHSDKPLNADDILDRPSQLASQSQHRIGGPTRFVGGSTASIVLISTPTPTPFWHPASPSTLVVAHVGDTRILLCNTATGLAIPVTTNHHPSSPVEGARLRRYAATFVTDSFGEERMSGLANTRAFGDMRSKRIGVSAEPEIRRVELAPAEYSFLVLVSDGVSGTLTDQEIVDVVKEAKTPEQGARDVVGFATEVSREGDNATCLVVRLGGWERRIEGGLGSMGTKEVRDFRKGDALDPRRGRT</sequence>
<dbReference type="PROSITE" id="PS51746">
    <property type="entry name" value="PPM_2"/>
    <property type="match status" value="1"/>
</dbReference>
<evidence type="ECO:0000256" key="2">
    <source>
        <dbReference type="ARBA" id="ARBA00022801"/>
    </source>
</evidence>
<name>A0A1E1LAE6_9HELO</name>
<keyword evidence="3 4" id="KW-0904">Protein phosphatase</keyword>
<evidence type="ECO:0000256" key="5">
    <source>
        <dbReference type="SAM" id="MobiDB-lite"/>
    </source>
</evidence>
<feature type="compositionally biased region" description="Basic and acidic residues" evidence="5">
    <location>
        <begin position="394"/>
        <end position="409"/>
    </location>
</feature>
<dbReference type="Gene3D" id="3.60.40.10">
    <property type="entry name" value="PPM-type phosphatase domain"/>
    <property type="match status" value="2"/>
</dbReference>
<reference evidence="8" key="1">
    <citation type="submission" date="2016-03" db="EMBL/GenBank/DDBJ databases">
        <authorList>
            <person name="Guldener U."/>
        </authorList>
    </citation>
    <scope>NUCLEOTIDE SEQUENCE [LARGE SCALE GENOMIC DNA]</scope>
    <source>
        <strain evidence="8">04CH-RAC-A.6.1</strain>
    </source>
</reference>
<dbReference type="SUPFAM" id="SSF81606">
    <property type="entry name" value="PP2C-like"/>
    <property type="match status" value="1"/>
</dbReference>
<dbReference type="Pfam" id="PF00481">
    <property type="entry name" value="PP2C"/>
    <property type="match status" value="1"/>
</dbReference>
<feature type="region of interest" description="Disordered" evidence="5">
    <location>
        <begin position="36"/>
        <end position="55"/>
    </location>
</feature>
<comment type="similarity">
    <text evidence="4">Belongs to the PP2C family.</text>
</comment>
<proteinExistence type="inferred from homology"/>
<feature type="domain" description="PPM-type phosphatase" evidence="6">
    <location>
        <begin position="150"/>
        <end position="606"/>
    </location>
</feature>
<dbReference type="CDD" id="cd00143">
    <property type="entry name" value="PP2Cc"/>
    <property type="match status" value="1"/>
</dbReference>
<feature type="region of interest" description="Disordered" evidence="5">
    <location>
        <begin position="94"/>
        <end position="133"/>
    </location>
</feature>
<evidence type="ECO:0000256" key="3">
    <source>
        <dbReference type="ARBA" id="ARBA00022912"/>
    </source>
</evidence>
<dbReference type="SMART" id="SM00332">
    <property type="entry name" value="PP2Cc"/>
    <property type="match status" value="1"/>
</dbReference>
<keyword evidence="1" id="KW-0479">Metal-binding</keyword>
<feature type="compositionally biased region" description="Basic and acidic residues" evidence="5">
    <location>
        <begin position="312"/>
        <end position="327"/>
    </location>
</feature>
<dbReference type="EMBL" id="FJUX01000096">
    <property type="protein sequence ID" value="CZT07467.1"/>
    <property type="molecule type" value="Genomic_DNA"/>
</dbReference>
<dbReference type="FunFam" id="3.60.40.10:FF:000098">
    <property type="entry name" value="Protein phosphatase 2C, putative"/>
    <property type="match status" value="1"/>
</dbReference>
<dbReference type="InterPro" id="IPR015655">
    <property type="entry name" value="PP2C"/>
</dbReference>
<protein>
    <submittedName>
        <fullName evidence="7">Probable protein phosphatase 1K, mitochondrial</fullName>
    </submittedName>
</protein>
<dbReference type="PANTHER" id="PTHR13832">
    <property type="entry name" value="PROTEIN PHOSPHATASE 2C"/>
    <property type="match status" value="1"/>
</dbReference>
<evidence type="ECO:0000256" key="1">
    <source>
        <dbReference type="ARBA" id="ARBA00022723"/>
    </source>
</evidence>
<evidence type="ECO:0000313" key="7">
    <source>
        <dbReference type="EMBL" id="CZT07467.1"/>
    </source>
</evidence>
<dbReference type="PROSITE" id="PS01032">
    <property type="entry name" value="PPM_1"/>
    <property type="match status" value="1"/>
</dbReference>
<organism evidence="7 8">
    <name type="scientific">Rhynchosporium agropyri</name>
    <dbReference type="NCBI Taxonomy" id="914238"/>
    <lineage>
        <taxon>Eukaryota</taxon>
        <taxon>Fungi</taxon>
        <taxon>Dikarya</taxon>
        <taxon>Ascomycota</taxon>
        <taxon>Pezizomycotina</taxon>
        <taxon>Leotiomycetes</taxon>
        <taxon>Helotiales</taxon>
        <taxon>Ploettnerulaceae</taxon>
        <taxon>Rhynchosporium</taxon>
    </lineage>
</organism>
<keyword evidence="8" id="KW-1185">Reference proteome</keyword>
<evidence type="ECO:0000313" key="8">
    <source>
        <dbReference type="Proteomes" id="UP000178912"/>
    </source>
</evidence>
<dbReference type="InterPro" id="IPR001932">
    <property type="entry name" value="PPM-type_phosphatase-like_dom"/>
</dbReference>
<dbReference type="InterPro" id="IPR036457">
    <property type="entry name" value="PPM-type-like_dom_sf"/>
</dbReference>
<evidence type="ECO:0000259" key="6">
    <source>
        <dbReference type="PROSITE" id="PS51746"/>
    </source>
</evidence>
<evidence type="ECO:0000256" key="4">
    <source>
        <dbReference type="RuleBase" id="RU003465"/>
    </source>
</evidence>
<accession>A0A1E1LAE6</accession>
<feature type="region of interest" description="Disordered" evidence="5">
    <location>
        <begin position="248"/>
        <end position="327"/>
    </location>
</feature>
<dbReference type="OrthoDB" id="416093at2759"/>